<sequence>MRKLDHPAQEEEQMDAADLDPAIYARVLTDLAQVNRWTFAARPTLDFVARAVGDAPCFSLLDVGFGDGDLLRAIARWAEKRRIRAALTGIDLNPGSARVASGATPDRLDIAYLTGDYRAHLETAAPRGGYDLIVSSLVAHHMSHAELIDFLRTMEAKARRGWHINDLHRHIFSYLGFPLLARIMGWHRIVREDGQLSIARAFRPGEWPPLLAEAGIGPAAAIKRVFPFRLCVERLH</sequence>
<dbReference type="CDD" id="cd02440">
    <property type="entry name" value="AdoMet_MTases"/>
    <property type="match status" value="1"/>
</dbReference>
<feature type="domain" description="Methyltransferase" evidence="1">
    <location>
        <begin position="61"/>
        <end position="156"/>
    </location>
</feature>
<dbReference type="GO" id="GO:0008168">
    <property type="term" value="F:methyltransferase activity"/>
    <property type="evidence" value="ECO:0007669"/>
    <property type="project" value="UniProtKB-KW"/>
</dbReference>
<name>A0A2A4FZF5_9SPHN</name>
<accession>A0A2A4FZF5</accession>
<protein>
    <submittedName>
        <fullName evidence="2">Methyltransferase type 12</fullName>
    </submittedName>
</protein>
<dbReference type="SUPFAM" id="SSF53335">
    <property type="entry name" value="S-adenosyl-L-methionine-dependent methyltransferases"/>
    <property type="match status" value="1"/>
</dbReference>
<organism evidence="2 3">
    <name type="scientific">Rhizorhabdus dicambivorans</name>
    <dbReference type="NCBI Taxonomy" id="1850238"/>
    <lineage>
        <taxon>Bacteria</taxon>
        <taxon>Pseudomonadati</taxon>
        <taxon>Pseudomonadota</taxon>
        <taxon>Alphaproteobacteria</taxon>
        <taxon>Sphingomonadales</taxon>
        <taxon>Sphingomonadaceae</taxon>
        <taxon>Rhizorhabdus</taxon>
    </lineage>
</organism>
<dbReference type="EMBL" id="NWUF01000005">
    <property type="protein sequence ID" value="PCE43120.1"/>
    <property type="molecule type" value="Genomic_DNA"/>
</dbReference>
<reference evidence="2 3" key="1">
    <citation type="submission" date="2017-09" db="EMBL/GenBank/DDBJ databases">
        <title>The Catabolism of 3,6-Dichlorosalicylic acid is Initiated by the Cytochrome P450 Monooxygenase DsmABC in Rhizorhabdus dicambivorans Ndbn-20.</title>
        <authorList>
            <person name="Na L."/>
        </authorList>
    </citation>
    <scope>NUCLEOTIDE SEQUENCE [LARGE SCALE GENOMIC DNA]</scope>
    <source>
        <strain evidence="2 3">Ndbn-20m</strain>
    </source>
</reference>
<evidence type="ECO:0000313" key="2">
    <source>
        <dbReference type="EMBL" id="PCE43120.1"/>
    </source>
</evidence>
<keyword evidence="3" id="KW-1185">Reference proteome</keyword>
<keyword evidence="2" id="KW-0808">Transferase</keyword>
<evidence type="ECO:0000259" key="1">
    <source>
        <dbReference type="Pfam" id="PF13649"/>
    </source>
</evidence>
<dbReference type="GO" id="GO:0032259">
    <property type="term" value="P:methylation"/>
    <property type="evidence" value="ECO:0007669"/>
    <property type="project" value="UniProtKB-KW"/>
</dbReference>
<dbReference type="InterPro" id="IPR041698">
    <property type="entry name" value="Methyltransf_25"/>
</dbReference>
<keyword evidence="2" id="KW-0489">Methyltransferase</keyword>
<dbReference type="RefSeq" id="WP_066962354.1">
    <property type="nucleotide sequence ID" value="NZ_CP023449.1"/>
</dbReference>
<dbReference type="Gene3D" id="3.40.50.150">
    <property type="entry name" value="Vaccinia Virus protein VP39"/>
    <property type="match status" value="1"/>
</dbReference>
<dbReference type="Proteomes" id="UP000218934">
    <property type="component" value="Unassembled WGS sequence"/>
</dbReference>
<comment type="caution">
    <text evidence="2">The sequence shown here is derived from an EMBL/GenBank/DDBJ whole genome shotgun (WGS) entry which is preliminary data.</text>
</comment>
<proteinExistence type="predicted"/>
<evidence type="ECO:0000313" key="3">
    <source>
        <dbReference type="Proteomes" id="UP000218934"/>
    </source>
</evidence>
<dbReference type="OrthoDB" id="9800454at2"/>
<gene>
    <name evidence="2" type="ORF">COO09_07420</name>
</gene>
<dbReference type="AlphaFoldDB" id="A0A2A4FZF5"/>
<dbReference type="KEGG" id="rdi:CMV14_17635"/>
<dbReference type="Pfam" id="PF13649">
    <property type="entry name" value="Methyltransf_25"/>
    <property type="match status" value="1"/>
</dbReference>
<dbReference type="InterPro" id="IPR029063">
    <property type="entry name" value="SAM-dependent_MTases_sf"/>
</dbReference>